<dbReference type="EMBL" id="JADKPN010000008">
    <property type="protein sequence ID" value="MBF4764313.1"/>
    <property type="molecule type" value="Genomic_DNA"/>
</dbReference>
<organism evidence="3 4">
    <name type="scientific">Nocardioides islandensis</name>
    <dbReference type="NCBI Taxonomy" id="433663"/>
    <lineage>
        <taxon>Bacteria</taxon>
        <taxon>Bacillati</taxon>
        <taxon>Actinomycetota</taxon>
        <taxon>Actinomycetes</taxon>
        <taxon>Propionibacteriales</taxon>
        <taxon>Nocardioidaceae</taxon>
        <taxon>Nocardioides</taxon>
    </lineage>
</organism>
<evidence type="ECO:0000256" key="1">
    <source>
        <dbReference type="SAM" id="MobiDB-lite"/>
    </source>
</evidence>
<evidence type="ECO:0000256" key="2">
    <source>
        <dbReference type="SAM" id="Phobius"/>
    </source>
</evidence>
<gene>
    <name evidence="3" type="ORF">ISU07_14360</name>
</gene>
<proteinExistence type="predicted"/>
<feature type="region of interest" description="Disordered" evidence="1">
    <location>
        <begin position="60"/>
        <end position="110"/>
    </location>
</feature>
<feature type="compositionally biased region" description="Low complexity" evidence="1">
    <location>
        <begin position="79"/>
        <end position="110"/>
    </location>
</feature>
<reference evidence="3" key="1">
    <citation type="submission" date="2020-11" db="EMBL/GenBank/DDBJ databases">
        <title>Nocardioides sp. nov., isolated from Soil of Cynanchum wilfordii Hemsley rhizosphere.</title>
        <authorList>
            <person name="Lee J.-S."/>
            <person name="Suh M.K."/>
            <person name="Kim J.-S."/>
        </authorList>
    </citation>
    <scope>NUCLEOTIDE SEQUENCE</scope>
    <source>
        <strain evidence="3">KCTC 19275</strain>
    </source>
</reference>
<keyword evidence="4" id="KW-1185">Reference proteome</keyword>
<accession>A0A930VD66</accession>
<name>A0A930VD66_9ACTN</name>
<evidence type="ECO:0000313" key="3">
    <source>
        <dbReference type="EMBL" id="MBF4764313.1"/>
    </source>
</evidence>
<protein>
    <submittedName>
        <fullName evidence="3">Uncharacterized protein</fullName>
    </submittedName>
</protein>
<dbReference type="Proteomes" id="UP000640489">
    <property type="component" value="Unassembled WGS sequence"/>
</dbReference>
<sequence length="110" mass="10922">MATALLAPLLRLADGNNPDPVPADNDVVAGGTALLVFAFLALAVVFLAFSFVKQLRKTQANREAGVFGDEPAAPEDEATSSPPATGPTTGPATGPTTGPATGTPPGAAPR</sequence>
<dbReference type="RefSeq" id="WP_194707486.1">
    <property type="nucleotide sequence ID" value="NZ_JADKPN010000008.1"/>
</dbReference>
<comment type="caution">
    <text evidence="3">The sequence shown here is derived from an EMBL/GenBank/DDBJ whole genome shotgun (WGS) entry which is preliminary data.</text>
</comment>
<dbReference type="AlphaFoldDB" id="A0A930VD66"/>
<evidence type="ECO:0000313" key="4">
    <source>
        <dbReference type="Proteomes" id="UP000640489"/>
    </source>
</evidence>
<keyword evidence="2" id="KW-0472">Membrane</keyword>
<feature type="transmembrane region" description="Helical" evidence="2">
    <location>
        <begin position="31"/>
        <end position="52"/>
    </location>
</feature>
<keyword evidence="2" id="KW-1133">Transmembrane helix</keyword>
<keyword evidence="2" id="KW-0812">Transmembrane</keyword>